<dbReference type="SMART" id="SM01040">
    <property type="entry name" value="Bro-N"/>
    <property type="match status" value="1"/>
</dbReference>
<gene>
    <name evidence="2" type="ORF">OK117_09995</name>
</gene>
<proteinExistence type="predicted"/>
<accession>A0AAJ5UHN5</accession>
<dbReference type="EMBL" id="CP109886">
    <property type="protein sequence ID" value="WCF27953.1"/>
    <property type="molecule type" value="Genomic_DNA"/>
</dbReference>
<dbReference type="InterPro" id="IPR003497">
    <property type="entry name" value="BRO_N_domain"/>
</dbReference>
<dbReference type="Pfam" id="PF02498">
    <property type="entry name" value="Bro-N"/>
    <property type="match status" value="1"/>
</dbReference>
<dbReference type="Proteomes" id="UP001211513">
    <property type="component" value="Chromosome"/>
</dbReference>
<evidence type="ECO:0000313" key="2">
    <source>
        <dbReference type="EMBL" id="WCF27953.1"/>
    </source>
</evidence>
<dbReference type="PANTHER" id="PTHR36180">
    <property type="entry name" value="DNA-BINDING PROTEIN-RELATED-RELATED"/>
    <property type="match status" value="1"/>
</dbReference>
<dbReference type="RefSeq" id="WP_272142081.1">
    <property type="nucleotide sequence ID" value="NZ_CP109886.1"/>
</dbReference>
<dbReference type="PROSITE" id="PS51750">
    <property type="entry name" value="BRO_N"/>
    <property type="match status" value="1"/>
</dbReference>
<reference evidence="2" key="1">
    <citation type="journal article" date="2022" name="Phytopathology">
        <title>Complete circularized genome resources of seven strains of Xylella fastidiosa subsp. fastidiosa using hybrid assembly reveals unknown plasmids.</title>
        <authorList>
            <person name="Velasco-Amo M.D.P."/>
            <person name="Arias-Giraldo L.F.F."/>
            <person name="Ecija M.R."/>
            <person name="De La Fuente L."/>
            <person name="Marco-Noales E."/>
            <person name="Moralejo E."/>
            <person name="Navas-Cort J.A."/>
            <person name="Landa B.B."/>
        </authorList>
    </citation>
    <scope>NUCLEOTIDE SEQUENCE</scope>
    <source>
        <strain evidence="2">CFBP8073</strain>
    </source>
</reference>
<organism evidence="2 3">
    <name type="scientific">Xylella fastidiosa subsp. fastidiosa</name>
    <dbReference type="NCBI Taxonomy" id="644356"/>
    <lineage>
        <taxon>Bacteria</taxon>
        <taxon>Pseudomonadati</taxon>
        <taxon>Pseudomonadota</taxon>
        <taxon>Gammaproteobacteria</taxon>
        <taxon>Lysobacterales</taxon>
        <taxon>Lysobacteraceae</taxon>
        <taxon>Xylella</taxon>
    </lineage>
</organism>
<name>A0AAJ5UHN5_XYLFS</name>
<feature type="domain" description="Bro-N" evidence="1">
    <location>
        <begin position="1"/>
        <end position="106"/>
    </location>
</feature>
<sequence length="197" mass="21926">MTQSVIPFDFHSHVVRVVMRDGNPWFVAKDIAEALEYRWNASKSISHVPSEWRGVESVSTPSGQQEVIVISEPGLYFFLGRSDKPKALPFQKWLAGEVLPSIRKTGSYTATGTMVNDDALCAIWFLCDHFKKLHEMSRVNKVPQALYWLGATEISGELGTRLLEGMRGGVLKIEKALGPHMEQAAQKGMGNASRHLS</sequence>
<protein>
    <submittedName>
        <fullName evidence="2">Bro-N domain-containing protein</fullName>
    </submittedName>
</protein>
<reference evidence="2" key="2">
    <citation type="submission" date="2022-10" db="EMBL/GenBank/DDBJ databases">
        <authorList>
            <person name="Landa B."/>
            <person name="Arias-Giraldo L.F."/>
            <person name="Roman-Ecija M."/>
            <person name="Velasco-Amo M.P."/>
            <person name="De La Fuente L."/>
            <person name="Marco-Noales E."/>
            <person name="Moralejo E."/>
        </authorList>
    </citation>
    <scope>NUCLEOTIDE SEQUENCE</scope>
    <source>
        <strain evidence="2">CFBP8073</strain>
    </source>
</reference>
<dbReference type="AlphaFoldDB" id="A0AAJ5UHN5"/>
<evidence type="ECO:0000259" key="1">
    <source>
        <dbReference type="PROSITE" id="PS51750"/>
    </source>
</evidence>
<evidence type="ECO:0000313" key="3">
    <source>
        <dbReference type="Proteomes" id="UP001211513"/>
    </source>
</evidence>
<dbReference type="PANTHER" id="PTHR36180:SF2">
    <property type="entry name" value="BRO FAMILY PROTEIN"/>
    <property type="match status" value="1"/>
</dbReference>